<dbReference type="EMBL" id="LR797396">
    <property type="protein sequence ID" value="CAB4213382.1"/>
    <property type="molecule type" value="Genomic_DNA"/>
</dbReference>
<reference evidence="4" key="1">
    <citation type="submission" date="2020-05" db="EMBL/GenBank/DDBJ databases">
        <authorList>
            <person name="Chiriac C."/>
            <person name="Salcher M."/>
            <person name="Ghai R."/>
            <person name="Kavagutti S V."/>
        </authorList>
    </citation>
    <scope>NUCLEOTIDE SEQUENCE</scope>
</reference>
<evidence type="ECO:0000313" key="2">
    <source>
        <dbReference type="EMBL" id="CAB4182777.1"/>
    </source>
</evidence>
<name>A0A6J5SGG1_9CAUD</name>
<dbReference type="EMBL" id="LR797031">
    <property type="protein sequence ID" value="CAB4182777.1"/>
    <property type="molecule type" value="Genomic_DNA"/>
</dbReference>
<evidence type="ECO:0000313" key="5">
    <source>
        <dbReference type="EMBL" id="CAB4218737.1"/>
    </source>
</evidence>
<sequence>MNGWFNHATWMVALHIQEGGDEAVEILRGRLTDERSYDNGQILRDFVHDIIVAENRGEDMPPGSLMQDIVLSTLSDVYWHEIYDMVKEMLGENKEEGETE</sequence>
<protein>
    <submittedName>
        <fullName evidence="4">Uncharacterized protein</fullName>
    </submittedName>
</protein>
<dbReference type="EMBL" id="LR798387">
    <property type="protein sequence ID" value="CAB5228330.1"/>
    <property type="molecule type" value="Genomic_DNA"/>
</dbReference>
<evidence type="ECO:0000313" key="6">
    <source>
        <dbReference type="EMBL" id="CAB5228330.1"/>
    </source>
</evidence>
<organism evidence="4">
    <name type="scientific">uncultured Caudovirales phage</name>
    <dbReference type="NCBI Taxonomy" id="2100421"/>
    <lineage>
        <taxon>Viruses</taxon>
        <taxon>Duplodnaviria</taxon>
        <taxon>Heunggongvirae</taxon>
        <taxon>Uroviricota</taxon>
        <taxon>Caudoviricetes</taxon>
        <taxon>Peduoviridae</taxon>
        <taxon>Maltschvirus</taxon>
        <taxon>Maltschvirus maltsch</taxon>
    </lineage>
</organism>
<evidence type="ECO:0000313" key="1">
    <source>
        <dbReference type="EMBL" id="CAB4150462.1"/>
    </source>
</evidence>
<proteinExistence type="predicted"/>
<dbReference type="EMBL" id="LR796542">
    <property type="protein sequence ID" value="CAB4150462.1"/>
    <property type="molecule type" value="Genomic_DNA"/>
</dbReference>
<dbReference type="EMBL" id="LR797473">
    <property type="protein sequence ID" value="CAB4218737.1"/>
    <property type="molecule type" value="Genomic_DNA"/>
</dbReference>
<gene>
    <name evidence="2" type="ORF">UFOVP1093_17</name>
    <name evidence="3" type="ORF">UFOVP1340_16</name>
    <name evidence="4" type="ORF">UFOVP1448_7</name>
    <name evidence="6" type="ORF">UFOVP1538_28</name>
    <name evidence="5" type="ORF">UFOVP1600_33</name>
    <name evidence="1" type="ORF">UFOVP569_34</name>
</gene>
<accession>A0A6J5SGG1</accession>
<evidence type="ECO:0000313" key="4">
    <source>
        <dbReference type="EMBL" id="CAB4213382.1"/>
    </source>
</evidence>
<evidence type="ECO:0000313" key="3">
    <source>
        <dbReference type="EMBL" id="CAB4199867.1"/>
    </source>
</evidence>
<dbReference type="EMBL" id="LR797290">
    <property type="protein sequence ID" value="CAB4199867.1"/>
    <property type="molecule type" value="Genomic_DNA"/>
</dbReference>